<evidence type="ECO:0000313" key="1">
    <source>
        <dbReference type="EMBL" id="TWW08110.1"/>
    </source>
</evidence>
<dbReference type="InterPro" id="IPR019734">
    <property type="entry name" value="TPR_rpt"/>
</dbReference>
<reference evidence="1 2" key="2">
    <citation type="submission" date="2019-08" db="EMBL/GenBank/DDBJ databases">
        <authorList>
            <person name="Henke P."/>
        </authorList>
    </citation>
    <scope>NUCLEOTIDE SEQUENCE [LARGE SCALE GENOMIC DNA]</scope>
    <source>
        <strain evidence="1">Phe10_nw2017</strain>
    </source>
</reference>
<evidence type="ECO:0000313" key="2">
    <source>
        <dbReference type="Proteomes" id="UP000321083"/>
    </source>
</evidence>
<dbReference type="SMART" id="SM00028">
    <property type="entry name" value="TPR"/>
    <property type="match status" value="4"/>
</dbReference>
<sequence>RWGEALQALGLAQLNDNDLTAAERSLSQAVEVDSRLTAAWFARSRIRLQSLQEVAALHDLDTVIQKSPEHTAARLQRARLLVDSHPEQAIEDLTVLLHKDRLNTEALLLRGQAWGNAGNQQRALADLAAVCQLQPELHVAWRERGCQLRLAGDADAARRDLQHSRDLAPQDTETLFELALTEQLAGEHAVAGRLLQQVLAIAPEHPAARLESATCLIRSGETEAAVAILQQLLMDPLLTAMKPSILDEARLQLATVLEQLQQPEAALQHTAILLADRPHDEAVHRLHAQLLQQLHKSEEAHAGIYVAGVSAQH</sequence>
<feature type="non-terminal residue" evidence="1">
    <location>
        <position position="1"/>
    </location>
</feature>
<accession>A0A5C6M010</accession>
<protein>
    <submittedName>
        <fullName evidence="1">Uncharacterized protein</fullName>
    </submittedName>
</protein>
<dbReference type="GO" id="GO:0045892">
    <property type="term" value="P:negative regulation of DNA-templated transcription"/>
    <property type="evidence" value="ECO:0007669"/>
    <property type="project" value="InterPro"/>
</dbReference>
<dbReference type="AlphaFoldDB" id="A0A5C6M010"/>
<proteinExistence type="predicted"/>
<keyword evidence="2" id="KW-1185">Reference proteome</keyword>
<dbReference type="PANTHER" id="PTHR44749">
    <property type="entry name" value="SUPPRESSOR OF RPS4-RLD 1"/>
    <property type="match status" value="1"/>
</dbReference>
<name>A0A5C6M010_9PLAN</name>
<dbReference type="EMBL" id="SRHE01000838">
    <property type="protein sequence ID" value="TWW08110.1"/>
    <property type="molecule type" value="Genomic_DNA"/>
</dbReference>
<dbReference type="InterPro" id="IPR011990">
    <property type="entry name" value="TPR-like_helical_dom_sf"/>
</dbReference>
<dbReference type="SUPFAM" id="SSF48452">
    <property type="entry name" value="TPR-like"/>
    <property type="match status" value="2"/>
</dbReference>
<organism evidence="1 2">
    <name type="scientific">Planctomyces bekefii</name>
    <dbReference type="NCBI Taxonomy" id="1653850"/>
    <lineage>
        <taxon>Bacteria</taxon>
        <taxon>Pseudomonadati</taxon>
        <taxon>Planctomycetota</taxon>
        <taxon>Planctomycetia</taxon>
        <taxon>Planctomycetales</taxon>
        <taxon>Planctomycetaceae</taxon>
        <taxon>Planctomyces</taxon>
    </lineage>
</organism>
<dbReference type="Proteomes" id="UP000321083">
    <property type="component" value="Unassembled WGS sequence"/>
</dbReference>
<dbReference type="Gene3D" id="1.25.40.10">
    <property type="entry name" value="Tetratricopeptide repeat domain"/>
    <property type="match status" value="3"/>
</dbReference>
<dbReference type="PANTHER" id="PTHR44749:SF1">
    <property type="entry name" value="TETRATRICOPEPTIDE-LIKE HELICAL DOMAIN-CONTAINING PROTEIN"/>
    <property type="match status" value="1"/>
</dbReference>
<reference evidence="1 2" key="1">
    <citation type="submission" date="2019-08" db="EMBL/GenBank/DDBJ databases">
        <title>100 year-old enigma solved: identification of Planctomyces bekefii, the type genus and species of the phylum Planctomycetes.</title>
        <authorList>
            <person name="Svetlana D.N."/>
            <person name="Overmann J."/>
        </authorList>
    </citation>
    <scope>NUCLEOTIDE SEQUENCE [LARGE SCALE GENOMIC DNA]</scope>
    <source>
        <strain evidence="1">Phe10_nw2017</strain>
    </source>
</reference>
<dbReference type="Pfam" id="PF14559">
    <property type="entry name" value="TPR_19"/>
    <property type="match status" value="1"/>
</dbReference>
<dbReference type="InterPro" id="IPR044650">
    <property type="entry name" value="SRFR1-like"/>
</dbReference>
<comment type="caution">
    <text evidence="1">The sequence shown here is derived from an EMBL/GenBank/DDBJ whole genome shotgun (WGS) entry which is preliminary data.</text>
</comment>
<gene>
    <name evidence="1" type="ORF">E3A20_27620</name>
</gene>